<keyword evidence="2" id="KW-1185">Reference proteome</keyword>
<evidence type="ECO:0000313" key="2">
    <source>
        <dbReference type="Proteomes" id="UP001153712"/>
    </source>
</evidence>
<dbReference type="InterPro" id="IPR029006">
    <property type="entry name" value="ADF-H/Gelsolin-like_dom_sf"/>
</dbReference>
<dbReference type="GO" id="GO:0015629">
    <property type="term" value="C:actin cytoskeleton"/>
    <property type="evidence" value="ECO:0007669"/>
    <property type="project" value="TreeGrafter"/>
</dbReference>
<name>A0A9N9TSM4_PHYSR</name>
<dbReference type="GO" id="GO:0051015">
    <property type="term" value="F:actin filament binding"/>
    <property type="evidence" value="ECO:0007669"/>
    <property type="project" value="InterPro"/>
</dbReference>
<dbReference type="GO" id="GO:0051014">
    <property type="term" value="P:actin filament severing"/>
    <property type="evidence" value="ECO:0007669"/>
    <property type="project" value="TreeGrafter"/>
</dbReference>
<dbReference type="GO" id="GO:0008154">
    <property type="term" value="P:actin polymerization or depolymerization"/>
    <property type="evidence" value="ECO:0007669"/>
    <property type="project" value="TreeGrafter"/>
</dbReference>
<dbReference type="EMBL" id="OU900096">
    <property type="protein sequence ID" value="CAG9859700.1"/>
    <property type="molecule type" value="Genomic_DNA"/>
</dbReference>
<evidence type="ECO:0000313" key="1">
    <source>
        <dbReference type="EMBL" id="CAG9859700.1"/>
    </source>
</evidence>
<dbReference type="GO" id="GO:0005737">
    <property type="term" value="C:cytoplasm"/>
    <property type="evidence" value="ECO:0007669"/>
    <property type="project" value="TreeGrafter"/>
</dbReference>
<sequence length="373" mass="43482">MLLNVEELQNSLEDPSFVVDIYNIGRGFIKNKNTNGPRIISSEKLSIWRIEDDKLLPIQAGNTFHNAESYLIQWDFTYTATIESKNETIFFNWKGSNATKGLSPLPEGFDNNTSIVERVVQWSEPPVFFHALSTPLIVLNGKHEEFRAESPHLFMVRGELSQELHLYELPFTRKNLRSRGMFLIVEPARRTIFIWKGCRVDKNVELNVKEINFGDVLKNCIELYKHFDVVEIEESNDGSLFGDDKESFYHVKEECNFSPRLFYLNFVTGEFLATEIEYSLRKTEQIAAFPFLQSHISVYDQPGLFLLDNNHEIWLIWNEMKPDNCQEFYDLGVDAATRYAKLRENTLKKHVPVKSTGIESDHPEFTNIFPYWK</sequence>
<dbReference type="GO" id="GO:0051016">
    <property type="term" value="P:barbed-end actin filament capping"/>
    <property type="evidence" value="ECO:0007669"/>
    <property type="project" value="TreeGrafter"/>
</dbReference>
<dbReference type="PANTHER" id="PTHR11977:SF45">
    <property type="entry name" value="SUPERVILLIN"/>
    <property type="match status" value="1"/>
</dbReference>
<proteinExistence type="predicted"/>
<dbReference type="Proteomes" id="UP001153712">
    <property type="component" value="Chromosome 3"/>
</dbReference>
<organism evidence="1 2">
    <name type="scientific">Phyllotreta striolata</name>
    <name type="common">Striped flea beetle</name>
    <name type="synonym">Crioceris striolata</name>
    <dbReference type="NCBI Taxonomy" id="444603"/>
    <lineage>
        <taxon>Eukaryota</taxon>
        <taxon>Metazoa</taxon>
        <taxon>Ecdysozoa</taxon>
        <taxon>Arthropoda</taxon>
        <taxon>Hexapoda</taxon>
        <taxon>Insecta</taxon>
        <taxon>Pterygota</taxon>
        <taxon>Neoptera</taxon>
        <taxon>Endopterygota</taxon>
        <taxon>Coleoptera</taxon>
        <taxon>Polyphaga</taxon>
        <taxon>Cucujiformia</taxon>
        <taxon>Chrysomeloidea</taxon>
        <taxon>Chrysomelidae</taxon>
        <taxon>Galerucinae</taxon>
        <taxon>Alticini</taxon>
        <taxon>Phyllotreta</taxon>
    </lineage>
</organism>
<dbReference type="SUPFAM" id="SSF55753">
    <property type="entry name" value="Actin depolymerizing proteins"/>
    <property type="match status" value="2"/>
</dbReference>
<gene>
    <name evidence="1" type="ORF">PHYEVI_LOCUS6069</name>
</gene>
<dbReference type="PANTHER" id="PTHR11977">
    <property type="entry name" value="VILLIN"/>
    <property type="match status" value="1"/>
</dbReference>
<accession>A0A9N9TSM4</accession>
<dbReference type="AlphaFoldDB" id="A0A9N9TSM4"/>
<dbReference type="OrthoDB" id="28894at2759"/>
<reference evidence="1" key="1">
    <citation type="submission" date="2022-01" db="EMBL/GenBank/DDBJ databases">
        <authorList>
            <person name="King R."/>
        </authorList>
    </citation>
    <scope>NUCLEOTIDE SEQUENCE</scope>
</reference>
<dbReference type="GO" id="GO:0005546">
    <property type="term" value="F:phosphatidylinositol-4,5-bisphosphate binding"/>
    <property type="evidence" value="ECO:0007669"/>
    <property type="project" value="TreeGrafter"/>
</dbReference>
<dbReference type="InterPro" id="IPR007122">
    <property type="entry name" value="Villin/Gelsolin"/>
</dbReference>
<protein>
    <submittedName>
        <fullName evidence="1">Uncharacterized protein</fullName>
    </submittedName>
</protein>
<dbReference type="Gene3D" id="3.40.20.10">
    <property type="entry name" value="Severin"/>
    <property type="match status" value="3"/>
</dbReference>